<feature type="region of interest" description="Disordered" evidence="1">
    <location>
        <begin position="655"/>
        <end position="704"/>
    </location>
</feature>
<name>A0ABR3V8G1_HUMIN</name>
<sequence length="704" mass="76249">MGTAYEVPPHLQFSENYPLHHSSAYGSANVPSDRRRHVLNERPLPNEQVYNPAALPSQSQAQYPTCPATEYRPTSPELPVPSTTVRSTGSEYAPRYDSARQSKKSTPARGVSPAGSTASASMTHHSMTVPERISPKGGNLADFVAEVSALFWFESTKLLESIEMGVHIPNVTPTATASQHFRKWVSSILATTQVTQNVVILALLYIYRLKKANPTVKGRPGSEYRLLTVALMLGNKFLDDNTYTNKTWADVSGISVNEIHVMEVEFLSNMRYSLLVSAQEWEQWLDRLRKFSLFLELAQIPRSPVPSPIPIRSSPAAHRAGVSPIPSPTVPLTPGLQSATHSFNLQSPNLAPVTVGQAWPAYPSSNAVSPLAMKHDVASSSRKRTYPDDDVIEQPLNKRINVSSAIPGTLPSQAPVQYAPVSAPVPTQSQAQQQPAPYGLGQPSSVVPPQPRHVPTSQQGRPQLPSLNTSQPAAAAVTAPVVPSTQVQTYVASAYAPTQPALSLPPLSSGVRAMSTVYTTTYAPSQSVPAPCNTTTPTTSFPPMSYGTPTKRLSPQNSLSAYPGSSPLVIGNAMPNGTASGLHTPISHSPSIYLQHRNSPYKPIRHVNTLLYPPPAAFQQYSLPNPVLPNQMHYQPLGKRNEYRTGIVPEFLNNVPRPTPYPQQHQAPPPMPPASLPQAAPMPPRAPYQLTSAARAVASYPEQY</sequence>
<keyword evidence="3" id="KW-1185">Reference proteome</keyword>
<dbReference type="InterPro" id="IPR013922">
    <property type="entry name" value="Cyclin_PHO80-like"/>
</dbReference>
<feature type="compositionally biased region" description="Polar residues" evidence="1">
    <location>
        <begin position="81"/>
        <end position="90"/>
    </location>
</feature>
<accession>A0ABR3V8G1</accession>
<gene>
    <name evidence="2" type="ORF">VTJ49DRAFT_3958</name>
</gene>
<dbReference type="SUPFAM" id="SSF47954">
    <property type="entry name" value="Cyclin-like"/>
    <property type="match status" value="1"/>
</dbReference>
<dbReference type="PANTHER" id="PTHR15615:SF118">
    <property type="entry name" value="CYCLIN, HYPOTHETICAL (EUROFUNG)"/>
    <property type="match status" value="1"/>
</dbReference>
<dbReference type="InterPro" id="IPR036915">
    <property type="entry name" value="Cyclin-like_sf"/>
</dbReference>
<feature type="region of interest" description="Disordered" evidence="1">
    <location>
        <begin position="38"/>
        <end position="126"/>
    </location>
</feature>
<proteinExistence type="predicted"/>
<evidence type="ECO:0008006" key="4">
    <source>
        <dbReference type="Google" id="ProtNLM"/>
    </source>
</evidence>
<organism evidence="2 3">
    <name type="scientific">Humicola insolens</name>
    <name type="common">Soft-rot fungus</name>
    <dbReference type="NCBI Taxonomy" id="85995"/>
    <lineage>
        <taxon>Eukaryota</taxon>
        <taxon>Fungi</taxon>
        <taxon>Dikarya</taxon>
        <taxon>Ascomycota</taxon>
        <taxon>Pezizomycotina</taxon>
        <taxon>Sordariomycetes</taxon>
        <taxon>Sordariomycetidae</taxon>
        <taxon>Sordariales</taxon>
        <taxon>Chaetomiaceae</taxon>
        <taxon>Mycothermus</taxon>
    </lineage>
</organism>
<dbReference type="Gene3D" id="1.10.472.10">
    <property type="entry name" value="Cyclin-like"/>
    <property type="match status" value="1"/>
</dbReference>
<dbReference type="EMBL" id="JAZGSY010000302">
    <property type="protein sequence ID" value="KAL1837363.1"/>
    <property type="molecule type" value="Genomic_DNA"/>
</dbReference>
<dbReference type="PANTHER" id="PTHR15615">
    <property type="match status" value="1"/>
</dbReference>
<comment type="caution">
    <text evidence="2">The sequence shown here is derived from an EMBL/GenBank/DDBJ whole genome shotgun (WGS) entry which is preliminary data.</text>
</comment>
<feature type="compositionally biased region" description="Polar residues" evidence="1">
    <location>
        <begin position="455"/>
        <end position="468"/>
    </location>
</feature>
<dbReference type="Pfam" id="PF08613">
    <property type="entry name" value="Cyclin"/>
    <property type="match status" value="1"/>
</dbReference>
<reference evidence="2 3" key="1">
    <citation type="journal article" date="2024" name="Commun. Biol.">
        <title>Comparative genomic analysis of thermophilic fungi reveals convergent evolutionary adaptations and gene losses.</title>
        <authorList>
            <person name="Steindorff A.S."/>
            <person name="Aguilar-Pontes M.V."/>
            <person name="Robinson A.J."/>
            <person name="Andreopoulos B."/>
            <person name="LaButti K."/>
            <person name="Kuo A."/>
            <person name="Mondo S."/>
            <person name="Riley R."/>
            <person name="Otillar R."/>
            <person name="Haridas S."/>
            <person name="Lipzen A."/>
            <person name="Grimwood J."/>
            <person name="Schmutz J."/>
            <person name="Clum A."/>
            <person name="Reid I.D."/>
            <person name="Moisan M.C."/>
            <person name="Butler G."/>
            <person name="Nguyen T.T.M."/>
            <person name="Dewar K."/>
            <person name="Conant G."/>
            <person name="Drula E."/>
            <person name="Henrissat B."/>
            <person name="Hansel C."/>
            <person name="Singer S."/>
            <person name="Hutchinson M.I."/>
            <person name="de Vries R.P."/>
            <person name="Natvig D.O."/>
            <person name="Powell A.J."/>
            <person name="Tsang A."/>
            <person name="Grigoriev I.V."/>
        </authorList>
    </citation>
    <scope>NUCLEOTIDE SEQUENCE [LARGE SCALE GENOMIC DNA]</scope>
    <source>
        <strain evidence="2 3">CBS 620.91</strain>
    </source>
</reference>
<dbReference type="Proteomes" id="UP001583172">
    <property type="component" value="Unassembled WGS sequence"/>
</dbReference>
<feature type="region of interest" description="Disordered" evidence="1">
    <location>
        <begin position="422"/>
        <end position="470"/>
    </location>
</feature>
<evidence type="ECO:0000313" key="3">
    <source>
        <dbReference type="Proteomes" id="UP001583172"/>
    </source>
</evidence>
<dbReference type="CDD" id="cd20557">
    <property type="entry name" value="CYCLIN_ScPCL1-like"/>
    <property type="match status" value="1"/>
</dbReference>
<feature type="compositionally biased region" description="Pro residues" evidence="1">
    <location>
        <begin position="657"/>
        <end position="686"/>
    </location>
</feature>
<evidence type="ECO:0000256" key="1">
    <source>
        <dbReference type="SAM" id="MobiDB-lite"/>
    </source>
</evidence>
<protein>
    <recommendedName>
        <fullName evidence="4">Cyclin</fullName>
    </recommendedName>
</protein>
<feature type="compositionally biased region" description="Low complexity" evidence="1">
    <location>
        <begin position="424"/>
        <end position="437"/>
    </location>
</feature>
<feature type="compositionally biased region" description="Polar residues" evidence="1">
    <location>
        <begin position="114"/>
        <end position="126"/>
    </location>
</feature>
<evidence type="ECO:0000313" key="2">
    <source>
        <dbReference type="EMBL" id="KAL1837363.1"/>
    </source>
</evidence>